<keyword evidence="15" id="KW-1185">Reference proteome</keyword>
<keyword evidence="6" id="KW-0819">tRNA processing</keyword>
<dbReference type="InterPro" id="IPR014729">
    <property type="entry name" value="Rossmann-like_a/b/a_fold"/>
</dbReference>
<evidence type="ECO:0000259" key="13">
    <source>
        <dbReference type="Pfam" id="PF20259"/>
    </source>
</evidence>
<comment type="function">
    <text evidence="1">Catalyzes the 2-thiolation of uridine at the wobble position (U34) of mitochondrial tRNA(Lys), tRNA(Glu) and tRNA(Gln). Required for the formation of 5-taurinomethyl-2-thiouridine (tm5s2U) of mitochondrial tRNA(Lys), tRNA(Glu), and tRNA(Gln) at the wobble position. ATP is required to activate the C2 atom of the wobble base.</text>
</comment>
<dbReference type="PANTHER" id="PTHR11933">
    <property type="entry name" value="TRNA 5-METHYLAMINOMETHYL-2-THIOURIDYLATE -METHYLTRANSFERASE"/>
    <property type="match status" value="1"/>
</dbReference>
<dbReference type="GO" id="GO:0016783">
    <property type="term" value="F:sulfurtransferase activity"/>
    <property type="evidence" value="ECO:0007669"/>
    <property type="project" value="InterPro"/>
</dbReference>
<proteinExistence type="inferred from homology"/>
<dbReference type="GO" id="GO:0005739">
    <property type="term" value="C:mitochondrion"/>
    <property type="evidence" value="ECO:0007669"/>
    <property type="project" value="TreeGrafter"/>
</dbReference>
<protein>
    <recommendedName>
        <fullName evidence="3">tRNA-5-taurinomethyluridine 2-sulfurtransferase</fullName>
        <ecNumber evidence="3">2.8.1.14</ecNumber>
    </recommendedName>
</protein>
<evidence type="ECO:0000256" key="6">
    <source>
        <dbReference type="ARBA" id="ARBA00022694"/>
    </source>
</evidence>
<evidence type="ECO:0000256" key="8">
    <source>
        <dbReference type="ARBA" id="ARBA00022840"/>
    </source>
</evidence>
<keyword evidence="4" id="KW-0820">tRNA-binding</keyword>
<dbReference type="InterPro" id="IPR046885">
    <property type="entry name" value="MnmA-like_C"/>
</dbReference>
<feature type="domain" description="tRNA-specific 2-thiouridylase MnmA-like central" evidence="13">
    <location>
        <begin position="205"/>
        <end position="265"/>
    </location>
</feature>
<dbReference type="Gene3D" id="3.40.50.620">
    <property type="entry name" value="HUPs"/>
    <property type="match status" value="1"/>
</dbReference>
<evidence type="ECO:0000256" key="3">
    <source>
        <dbReference type="ARBA" id="ARBA00011953"/>
    </source>
</evidence>
<dbReference type="PANTHER" id="PTHR11933:SF5">
    <property type="entry name" value="MITOCHONDRIAL TRNA-SPECIFIC 2-THIOURIDYLASE 1"/>
    <property type="match status" value="1"/>
</dbReference>
<keyword evidence="8" id="KW-0067">ATP-binding</keyword>
<evidence type="ECO:0000256" key="4">
    <source>
        <dbReference type="ARBA" id="ARBA00022555"/>
    </source>
</evidence>
<dbReference type="GO" id="GO:0002143">
    <property type="term" value="P:tRNA wobble position uridine thiolation"/>
    <property type="evidence" value="ECO:0007669"/>
    <property type="project" value="TreeGrafter"/>
</dbReference>
<evidence type="ECO:0000256" key="11">
    <source>
        <dbReference type="ARBA" id="ARBA00049564"/>
    </source>
</evidence>
<dbReference type="Pfam" id="PF20259">
    <property type="entry name" value="tRNA_Me_trans_M"/>
    <property type="match status" value="1"/>
</dbReference>
<keyword evidence="9" id="KW-0694">RNA-binding</keyword>
<dbReference type="InterPro" id="IPR004506">
    <property type="entry name" value="MnmA-like"/>
</dbReference>
<dbReference type="InterPro" id="IPR023382">
    <property type="entry name" value="MnmA-like_central_sf"/>
</dbReference>
<dbReference type="GO" id="GO:0000049">
    <property type="term" value="F:tRNA binding"/>
    <property type="evidence" value="ECO:0007669"/>
    <property type="project" value="UniProtKB-KW"/>
</dbReference>
<dbReference type="HOGENOM" id="CLU_035188_1_2_1"/>
<keyword evidence="10" id="KW-1015">Disulfide bond</keyword>
<name>A0A067M5W9_BOTB1</name>
<comment type="catalytic activity">
    <reaction evidence="11">
        <text>5-taurinomethyluridine(34) in tRNA + S-sulfanyl-L-cysteinyl-[protein] + AH2 + ATP = 5-taurinomethyl-2-thiouridine(34) in tRNA + L-cysteinyl-[protein] + A + AMP + diphosphate + H(+)</text>
        <dbReference type="Rhea" id="RHEA:47040"/>
        <dbReference type="Rhea" id="RHEA-COMP:10131"/>
        <dbReference type="Rhea" id="RHEA-COMP:11726"/>
        <dbReference type="Rhea" id="RHEA-COMP:11732"/>
        <dbReference type="Rhea" id="RHEA-COMP:11733"/>
        <dbReference type="ChEBI" id="CHEBI:13193"/>
        <dbReference type="ChEBI" id="CHEBI:15378"/>
        <dbReference type="ChEBI" id="CHEBI:17499"/>
        <dbReference type="ChEBI" id="CHEBI:29950"/>
        <dbReference type="ChEBI" id="CHEBI:30616"/>
        <dbReference type="ChEBI" id="CHEBI:33019"/>
        <dbReference type="ChEBI" id="CHEBI:61963"/>
        <dbReference type="ChEBI" id="CHEBI:87171"/>
        <dbReference type="ChEBI" id="CHEBI:87172"/>
        <dbReference type="ChEBI" id="CHEBI:456215"/>
        <dbReference type="EC" id="2.8.1.14"/>
    </reaction>
</comment>
<dbReference type="FunCoup" id="A0A067M5W9">
    <property type="interactions" value="399"/>
</dbReference>
<evidence type="ECO:0000256" key="5">
    <source>
        <dbReference type="ARBA" id="ARBA00022679"/>
    </source>
</evidence>
<evidence type="ECO:0000256" key="9">
    <source>
        <dbReference type="ARBA" id="ARBA00022884"/>
    </source>
</evidence>
<dbReference type="NCBIfam" id="TIGR00420">
    <property type="entry name" value="trmU"/>
    <property type="match status" value="1"/>
</dbReference>
<dbReference type="GO" id="GO:0005524">
    <property type="term" value="F:ATP binding"/>
    <property type="evidence" value="ECO:0007669"/>
    <property type="project" value="UniProtKB-KW"/>
</dbReference>
<dbReference type="SUPFAM" id="SSF52402">
    <property type="entry name" value="Adenine nucleotide alpha hydrolases-like"/>
    <property type="match status" value="1"/>
</dbReference>
<evidence type="ECO:0000313" key="15">
    <source>
        <dbReference type="Proteomes" id="UP000027195"/>
    </source>
</evidence>
<dbReference type="STRING" id="930990.A0A067M5W9"/>
<dbReference type="NCBIfam" id="NF001138">
    <property type="entry name" value="PRK00143.1"/>
    <property type="match status" value="1"/>
</dbReference>
<dbReference type="Pfam" id="PF20258">
    <property type="entry name" value="tRNA_Me_trans_C"/>
    <property type="match status" value="1"/>
</dbReference>
<dbReference type="InParanoid" id="A0A067M5W9"/>
<dbReference type="OrthoDB" id="3685at2759"/>
<evidence type="ECO:0000259" key="12">
    <source>
        <dbReference type="Pfam" id="PF20258"/>
    </source>
</evidence>
<reference evidence="15" key="1">
    <citation type="journal article" date="2014" name="Proc. Natl. Acad. Sci. U.S.A.">
        <title>Extensive sampling of basidiomycete genomes demonstrates inadequacy of the white-rot/brown-rot paradigm for wood decay fungi.</title>
        <authorList>
            <person name="Riley R."/>
            <person name="Salamov A.A."/>
            <person name="Brown D.W."/>
            <person name="Nagy L.G."/>
            <person name="Floudas D."/>
            <person name="Held B.W."/>
            <person name="Levasseur A."/>
            <person name="Lombard V."/>
            <person name="Morin E."/>
            <person name="Otillar R."/>
            <person name="Lindquist E.A."/>
            <person name="Sun H."/>
            <person name="LaButti K.M."/>
            <person name="Schmutz J."/>
            <person name="Jabbour D."/>
            <person name="Luo H."/>
            <person name="Baker S.E."/>
            <person name="Pisabarro A.G."/>
            <person name="Walton J.D."/>
            <person name="Blanchette R.A."/>
            <person name="Henrissat B."/>
            <person name="Martin F."/>
            <person name="Cullen D."/>
            <person name="Hibbett D.S."/>
            <person name="Grigoriev I.V."/>
        </authorList>
    </citation>
    <scope>NUCLEOTIDE SEQUENCE [LARGE SCALE GENOMIC DNA]</scope>
    <source>
        <strain evidence="15">FD-172 SS1</strain>
    </source>
</reference>
<evidence type="ECO:0000256" key="2">
    <source>
        <dbReference type="ARBA" id="ARBA00006191"/>
    </source>
</evidence>
<keyword evidence="5" id="KW-0808">Transferase</keyword>
<dbReference type="Pfam" id="PF03054">
    <property type="entry name" value="tRNA_Me_trans"/>
    <property type="match status" value="1"/>
</dbReference>
<evidence type="ECO:0000256" key="7">
    <source>
        <dbReference type="ARBA" id="ARBA00022741"/>
    </source>
</evidence>
<dbReference type="Gene3D" id="2.30.30.280">
    <property type="entry name" value="Adenine nucleotide alpha hydrolases-like domains"/>
    <property type="match status" value="1"/>
</dbReference>
<sequence length="363" mass="40965">MSGGVDSSVAARLLTEKDYDLSAVFMRNWDTRDESGTETGCEWEKDWEDVQRVCTLLDIPCKMVDLSRQYWTRVFEPALDEWAEGLTPNPDVSCNREIKFGALMDRALTTPNQWLATGHYAQLRWDTLDPTHARPMLYRSADRHKDQTYYLSSVPESQLHKALFPIGHLTKPEVRELATRYSLPTASRSESMGICFVGEKGHFNQFLSQYIPPKPGRIVDTNGKDLGAHRGLWMYTIGQGARIPGLTTKMFVARKDAAANELVVAPSDHPSLFCTSVFVSSWHWIWDDHPPSSVDSPTGLRASVQIRHRMSEVPCTIFRRKGGVFEIRFEQPEQGVAPGQIAVVWDGEWCLGSGKIVDTTCLE</sequence>
<dbReference type="Proteomes" id="UP000027195">
    <property type="component" value="Unassembled WGS sequence"/>
</dbReference>
<gene>
    <name evidence="14" type="ORF">BOTBODRAFT_180855</name>
</gene>
<dbReference type="CDD" id="cd01998">
    <property type="entry name" value="MnmA_TRMU-like"/>
    <property type="match status" value="1"/>
</dbReference>
<dbReference type="InterPro" id="IPR046884">
    <property type="entry name" value="MnmA-like_central"/>
</dbReference>
<feature type="domain" description="tRNA-specific 2-thiouridylase MnmA-like C-terminal" evidence="12">
    <location>
        <begin position="277"/>
        <end position="356"/>
    </location>
</feature>
<dbReference type="HAMAP" id="MF_00144">
    <property type="entry name" value="tRNA_thiouridyl_MnmA"/>
    <property type="match status" value="1"/>
</dbReference>
<dbReference type="FunFam" id="2.30.30.280:FF:000001">
    <property type="entry name" value="tRNA-specific 2-thiouridylase MnmA"/>
    <property type="match status" value="1"/>
</dbReference>
<evidence type="ECO:0000313" key="14">
    <source>
        <dbReference type="EMBL" id="KDQ07257.1"/>
    </source>
</evidence>
<dbReference type="EC" id="2.8.1.14" evidence="3"/>
<keyword evidence="7" id="KW-0547">Nucleotide-binding</keyword>
<evidence type="ECO:0000256" key="1">
    <source>
        <dbReference type="ARBA" id="ARBA00003986"/>
    </source>
</evidence>
<dbReference type="FunFam" id="3.40.50.620:FF:000115">
    <property type="entry name" value="tRNA-specific 2-thiouridylase MnmA"/>
    <property type="match status" value="1"/>
</dbReference>
<accession>A0A067M5W9</accession>
<dbReference type="AlphaFoldDB" id="A0A067M5W9"/>
<evidence type="ECO:0000256" key="10">
    <source>
        <dbReference type="ARBA" id="ARBA00023157"/>
    </source>
</evidence>
<comment type="similarity">
    <text evidence="2">Belongs to the MnmA/TRMU family.</text>
</comment>
<dbReference type="EMBL" id="KL198111">
    <property type="protein sequence ID" value="KDQ07257.1"/>
    <property type="molecule type" value="Genomic_DNA"/>
</dbReference>
<dbReference type="Gene3D" id="2.40.30.10">
    <property type="entry name" value="Translation factors"/>
    <property type="match status" value="1"/>
</dbReference>
<organism evidence="14 15">
    <name type="scientific">Botryobasidium botryosum (strain FD-172 SS1)</name>
    <dbReference type="NCBI Taxonomy" id="930990"/>
    <lineage>
        <taxon>Eukaryota</taxon>
        <taxon>Fungi</taxon>
        <taxon>Dikarya</taxon>
        <taxon>Basidiomycota</taxon>
        <taxon>Agaricomycotina</taxon>
        <taxon>Agaricomycetes</taxon>
        <taxon>Cantharellales</taxon>
        <taxon>Botryobasidiaceae</taxon>
        <taxon>Botryobasidium</taxon>
    </lineage>
</organism>